<feature type="transmembrane region" description="Helical" evidence="1">
    <location>
        <begin position="84"/>
        <end position="117"/>
    </location>
</feature>
<evidence type="ECO:0000256" key="1">
    <source>
        <dbReference type="SAM" id="Phobius"/>
    </source>
</evidence>
<accession>A0A8D8ZLM4</accession>
<keyword evidence="1" id="KW-0812">Transmembrane</keyword>
<evidence type="ECO:0000313" key="2">
    <source>
        <dbReference type="EMBL" id="CAG6749259.1"/>
    </source>
</evidence>
<dbReference type="AlphaFoldDB" id="A0A8D8ZLM4"/>
<keyword evidence="1" id="KW-0472">Membrane</keyword>
<keyword evidence="1" id="KW-1133">Transmembrane helix</keyword>
<dbReference type="EMBL" id="HBUF01522449">
    <property type="protein sequence ID" value="CAG6749256.1"/>
    <property type="molecule type" value="Transcribed_RNA"/>
</dbReference>
<reference evidence="2" key="1">
    <citation type="submission" date="2021-05" db="EMBL/GenBank/DDBJ databases">
        <authorList>
            <person name="Alioto T."/>
            <person name="Alioto T."/>
            <person name="Gomez Garrido J."/>
        </authorList>
    </citation>
    <scope>NUCLEOTIDE SEQUENCE</scope>
</reference>
<feature type="transmembrane region" description="Helical" evidence="1">
    <location>
        <begin position="49"/>
        <end position="72"/>
    </location>
</feature>
<organism evidence="2">
    <name type="scientific">Cacopsylla melanoneura</name>
    <dbReference type="NCBI Taxonomy" id="428564"/>
    <lineage>
        <taxon>Eukaryota</taxon>
        <taxon>Metazoa</taxon>
        <taxon>Ecdysozoa</taxon>
        <taxon>Arthropoda</taxon>
        <taxon>Hexapoda</taxon>
        <taxon>Insecta</taxon>
        <taxon>Pterygota</taxon>
        <taxon>Neoptera</taxon>
        <taxon>Paraneoptera</taxon>
        <taxon>Hemiptera</taxon>
        <taxon>Sternorrhyncha</taxon>
        <taxon>Psylloidea</taxon>
        <taxon>Psyllidae</taxon>
        <taxon>Psyllinae</taxon>
        <taxon>Cacopsylla</taxon>
    </lineage>
</organism>
<dbReference type="EMBL" id="HBUF01522451">
    <property type="protein sequence ID" value="CAG6749259.1"/>
    <property type="molecule type" value="Transcribed_RNA"/>
</dbReference>
<protein>
    <submittedName>
        <fullName evidence="2">Uncharacterized protein</fullName>
    </submittedName>
</protein>
<sequence length="121" mass="14017">MLLTITTEPKKKRTMVSVLEITHSPDTVWAFDHQIDNTSFTTQKTWQTIYYPIVLLFVLPSTRHVICMFVCLSTKTCLKFLSGYYRVLLFICLVAVVVFTNVLSAFFISIPVLAMFVSRYY</sequence>
<name>A0A8D8ZLM4_9HEMI</name>
<proteinExistence type="predicted"/>